<reference evidence="3 4" key="1">
    <citation type="journal article" date="2018" name="Evol. Lett.">
        <title>Horizontal gene cluster transfer increased hallucinogenic mushroom diversity.</title>
        <authorList>
            <person name="Reynolds H.T."/>
            <person name="Vijayakumar V."/>
            <person name="Gluck-Thaler E."/>
            <person name="Korotkin H.B."/>
            <person name="Matheny P.B."/>
            <person name="Slot J.C."/>
        </authorList>
    </citation>
    <scope>NUCLEOTIDE SEQUENCE [LARGE SCALE GENOMIC DNA]</scope>
    <source>
        <strain evidence="3 4">SRW20</strain>
    </source>
</reference>
<evidence type="ECO:0008006" key="5">
    <source>
        <dbReference type="Google" id="ProtNLM"/>
    </source>
</evidence>
<sequence>MPLPSPSSLPTTTSTVTSVFWPEGERRTGVCYGWLKPAICIAGVLSDDLQDLDPEALKSLLSQSYLWNALRTSCGGDPELLGTCVFDGHSRSPVPTSLKLLDGRSSTWSFVLYRRHAPHLLRFYVLEPVNPFPAQTNARNPWREISQHDFTRTTPRDVDKAINDTVINQLNASYILQSIFQKQPRPPKLLPTTATFLLTLASYLGSLTRPALYVSKIAANIVNVPLLPTLDHIIGSARKDDQRYLRLKEISATVQQFDVRIEQAVFFITQVTGLQRRTTYDTMSYSRRYNDFFNTAWLIMNDMSLGYAFGTFLSENKDFLAGLSNIVIQKYLFDLPRTTLFWLDAWPAGLKLNAELSRFYVTTLVDIIDTWRSILPPLSPALFAALGVLSTLGGFTLLLSLLSDLLTLFLIVHLRIGYELTRVVYWAGGVKLGVGLLLGVFRGKRRNVLRNRTDTWSYDIDQLLFGTVLFTLLAFLFPTALVYYVLFAGLRLITLLVQGCIETLLAFMHHSPLFALMLRVKDPWRLPGGVYFVLKMPKGALDGPYLKLENQPIPLSFIFFQYIELWNRLAKHYNPLRLLYQVLTGQHLASIPRYSIRYAHASNLGNVDDRKREHGRKGKGKEKEKQE</sequence>
<keyword evidence="2" id="KW-0472">Membrane</keyword>
<dbReference type="STRING" id="231916.A0A409W0V2"/>
<keyword evidence="2" id="KW-0812">Transmembrane</keyword>
<dbReference type="AlphaFoldDB" id="A0A409W0V2"/>
<evidence type="ECO:0000313" key="3">
    <source>
        <dbReference type="EMBL" id="PPQ72121.1"/>
    </source>
</evidence>
<evidence type="ECO:0000256" key="2">
    <source>
        <dbReference type="SAM" id="Phobius"/>
    </source>
</evidence>
<organism evidence="3 4">
    <name type="scientific">Gymnopilus dilepis</name>
    <dbReference type="NCBI Taxonomy" id="231916"/>
    <lineage>
        <taxon>Eukaryota</taxon>
        <taxon>Fungi</taxon>
        <taxon>Dikarya</taxon>
        <taxon>Basidiomycota</taxon>
        <taxon>Agaricomycotina</taxon>
        <taxon>Agaricomycetes</taxon>
        <taxon>Agaricomycetidae</taxon>
        <taxon>Agaricales</taxon>
        <taxon>Agaricineae</taxon>
        <taxon>Hymenogastraceae</taxon>
        <taxon>Gymnopilus</taxon>
    </lineage>
</organism>
<dbReference type="Pfam" id="PF05024">
    <property type="entry name" value="Gpi1"/>
    <property type="match status" value="1"/>
</dbReference>
<dbReference type="FunCoup" id="A0A409W0V2">
    <property type="interactions" value="163"/>
</dbReference>
<name>A0A409W0V2_9AGAR</name>
<dbReference type="Proteomes" id="UP000284706">
    <property type="component" value="Unassembled WGS sequence"/>
</dbReference>
<feature type="region of interest" description="Disordered" evidence="1">
    <location>
        <begin position="607"/>
        <end position="627"/>
    </location>
</feature>
<dbReference type="OrthoDB" id="70250at2759"/>
<feature type="transmembrane region" description="Helical" evidence="2">
    <location>
        <begin position="423"/>
        <end position="442"/>
    </location>
</feature>
<protein>
    <recommendedName>
        <fullName evidence="5">Gpi1-domain-containing protein</fullName>
    </recommendedName>
</protein>
<feature type="transmembrane region" description="Helical" evidence="2">
    <location>
        <begin position="463"/>
        <end position="486"/>
    </location>
</feature>
<proteinExistence type="predicted"/>
<dbReference type="GO" id="GO:0006506">
    <property type="term" value="P:GPI anchor biosynthetic process"/>
    <property type="evidence" value="ECO:0007669"/>
    <property type="project" value="InterPro"/>
</dbReference>
<keyword evidence="2" id="KW-1133">Transmembrane helix</keyword>
<evidence type="ECO:0000313" key="4">
    <source>
        <dbReference type="Proteomes" id="UP000284706"/>
    </source>
</evidence>
<dbReference type="PANTHER" id="PTHR21329:SF3">
    <property type="entry name" value="PHOSPHATIDYLINOSITOL N-ACETYLGLUCOSAMINYLTRANSFERASE SUBUNIT Q"/>
    <property type="match status" value="1"/>
</dbReference>
<dbReference type="InParanoid" id="A0A409W0V2"/>
<dbReference type="GO" id="GO:0005783">
    <property type="term" value="C:endoplasmic reticulum"/>
    <property type="evidence" value="ECO:0007669"/>
    <property type="project" value="TreeGrafter"/>
</dbReference>
<gene>
    <name evidence="3" type="ORF">CVT26_006861</name>
</gene>
<dbReference type="GO" id="GO:0016020">
    <property type="term" value="C:membrane"/>
    <property type="evidence" value="ECO:0007669"/>
    <property type="project" value="InterPro"/>
</dbReference>
<dbReference type="InterPro" id="IPR007720">
    <property type="entry name" value="PigQ/GPI1"/>
</dbReference>
<comment type="caution">
    <text evidence="3">The sequence shown here is derived from an EMBL/GenBank/DDBJ whole genome shotgun (WGS) entry which is preliminary data.</text>
</comment>
<keyword evidence="4" id="KW-1185">Reference proteome</keyword>
<evidence type="ECO:0000256" key="1">
    <source>
        <dbReference type="SAM" id="MobiDB-lite"/>
    </source>
</evidence>
<feature type="transmembrane region" description="Helical" evidence="2">
    <location>
        <begin position="381"/>
        <end position="403"/>
    </location>
</feature>
<dbReference type="EMBL" id="NHYE01005472">
    <property type="protein sequence ID" value="PPQ72121.1"/>
    <property type="molecule type" value="Genomic_DNA"/>
</dbReference>
<feature type="transmembrane region" description="Helical" evidence="2">
    <location>
        <begin position="492"/>
        <end position="516"/>
    </location>
</feature>
<dbReference type="PANTHER" id="PTHR21329">
    <property type="entry name" value="PHOSPHATIDYLINOSITOL N-ACETYLGLUCOSAMINYLTRANSFERASE SUBUNIT Q-RELATED"/>
    <property type="match status" value="1"/>
</dbReference>
<accession>A0A409W0V2</accession>